<dbReference type="Proteomes" id="UP000031532">
    <property type="component" value="Unassembled WGS sequence"/>
</dbReference>
<gene>
    <name evidence="1" type="ORF">QH73_0005665</name>
</gene>
<dbReference type="Gene3D" id="3.20.20.80">
    <property type="entry name" value="Glycosidases"/>
    <property type="match status" value="1"/>
</dbReference>
<dbReference type="InterPro" id="IPR017853">
    <property type="entry name" value="GH"/>
</dbReference>
<dbReference type="GO" id="GO:0004553">
    <property type="term" value="F:hydrolase activity, hydrolyzing O-glycosyl compounds"/>
    <property type="evidence" value="ECO:0007669"/>
    <property type="project" value="TreeGrafter"/>
</dbReference>
<sequence length="484" mass="53891">MNLHQKIQHLAQNKSLLRSLKPKTIASIFVASALLYTLPARALTSYLGINNGTGYNTEPEYVDRSIQHTKDLNLEVARMGMDGVGGFTEGAGFNWSARDAAIDRYLNAGLKIHLVLSARMHVNRDGNYEQWKANFRYFARNVMMRYKGKISYYIIDNEPDLDYGNGKMSAQECVDMTRIAYETAKSIDPNIKIESPPVMGIESGLLDEMLDAGIAEVSDYIGLHAYGGQISENRLGHPWRVLESRGIRKPLAISESGSINEYCNGSQFETEDCRRRWFAYFGQQLKRFGYDHALLFDLDGHDSWAVAPGFNPTKTYQQIKDLSLNEALSNADFESDNNVETGWIPFDSNDVWILEGASPYVSFVRNDNSGAHGGGGYVKLNNGDASPDTPVSVRRIVGQLPKGQKVKIGAWVYVNGKASATLKALGYDYRNGDAEISATSTKKNGWEYLEIEVPISRYWTVIELGTSGTGNSGDYVKWDDVSID</sequence>
<reference evidence="1 2" key="1">
    <citation type="journal article" date="2015" name="Genome Announc.">
        <title>Draft Genome Sequence of the Terrestrial Cyanobacterium Scytonema millei VB511283, Isolated from Eastern India.</title>
        <authorList>
            <person name="Sen D."/>
            <person name="Chandrababunaidu M.M."/>
            <person name="Singh D."/>
            <person name="Sanghi N."/>
            <person name="Ghorai A."/>
            <person name="Mishra G.P."/>
            <person name="Madduluri M."/>
            <person name="Adhikary S.P."/>
            <person name="Tripathy S."/>
        </authorList>
    </citation>
    <scope>NUCLEOTIDE SEQUENCE [LARGE SCALE GENOMIC DNA]</scope>
    <source>
        <strain evidence="1 2">VB511283</strain>
    </source>
</reference>
<organism evidence="1 2">
    <name type="scientific">Scytonema millei VB511283</name>
    <dbReference type="NCBI Taxonomy" id="1245923"/>
    <lineage>
        <taxon>Bacteria</taxon>
        <taxon>Bacillati</taxon>
        <taxon>Cyanobacteriota</taxon>
        <taxon>Cyanophyceae</taxon>
        <taxon>Nostocales</taxon>
        <taxon>Scytonemataceae</taxon>
        <taxon>Scytonema</taxon>
    </lineage>
</organism>
<protein>
    <recommendedName>
        <fullName evidence="3">Glycoside hydrolase family 5 domain-containing protein</fullName>
    </recommendedName>
</protein>
<dbReference type="EMBL" id="JTJC03000001">
    <property type="protein sequence ID" value="NHC34153.1"/>
    <property type="molecule type" value="Genomic_DNA"/>
</dbReference>
<dbReference type="PANTHER" id="PTHR12631:SF10">
    <property type="entry name" value="BETA-XYLOSIDASE-LIKE PROTEIN-RELATED"/>
    <property type="match status" value="1"/>
</dbReference>
<dbReference type="AlphaFoldDB" id="A0A9X5I376"/>
<dbReference type="Gene3D" id="2.60.120.260">
    <property type="entry name" value="Galactose-binding domain-like"/>
    <property type="match status" value="1"/>
</dbReference>
<dbReference type="InterPro" id="IPR051923">
    <property type="entry name" value="Glycosyl_Hydrolase_39"/>
</dbReference>
<name>A0A9X5I376_9CYAN</name>
<evidence type="ECO:0000313" key="1">
    <source>
        <dbReference type="EMBL" id="NHC34153.1"/>
    </source>
</evidence>
<dbReference type="OrthoDB" id="581851at2"/>
<comment type="caution">
    <text evidence="1">The sequence shown here is derived from an EMBL/GenBank/DDBJ whole genome shotgun (WGS) entry which is preliminary data.</text>
</comment>
<evidence type="ECO:0000313" key="2">
    <source>
        <dbReference type="Proteomes" id="UP000031532"/>
    </source>
</evidence>
<accession>A0A9X5I376</accession>
<keyword evidence="2" id="KW-1185">Reference proteome</keyword>
<dbReference type="RefSeq" id="WP_039715558.1">
    <property type="nucleotide sequence ID" value="NZ_JTJC03000001.1"/>
</dbReference>
<dbReference type="SUPFAM" id="SSF51445">
    <property type="entry name" value="(Trans)glycosidases"/>
    <property type="match status" value="1"/>
</dbReference>
<evidence type="ECO:0008006" key="3">
    <source>
        <dbReference type="Google" id="ProtNLM"/>
    </source>
</evidence>
<proteinExistence type="predicted"/>
<dbReference type="PANTHER" id="PTHR12631">
    <property type="entry name" value="ALPHA-L-IDURONIDASE"/>
    <property type="match status" value="1"/>
</dbReference>